<organism evidence="8 9">
    <name type="scientific">Pocillopora damicornis</name>
    <name type="common">Cauliflower coral</name>
    <name type="synonym">Millepora damicornis</name>
    <dbReference type="NCBI Taxonomy" id="46731"/>
    <lineage>
        <taxon>Eukaryota</taxon>
        <taxon>Metazoa</taxon>
        <taxon>Cnidaria</taxon>
        <taxon>Anthozoa</taxon>
        <taxon>Hexacorallia</taxon>
        <taxon>Scleractinia</taxon>
        <taxon>Astrocoeniina</taxon>
        <taxon>Pocilloporidae</taxon>
        <taxon>Pocillopora</taxon>
    </lineage>
</organism>
<evidence type="ECO:0000256" key="4">
    <source>
        <dbReference type="ARBA" id="ARBA00023170"/>
    </source>
</evidence>
<evidence type="ECO:0000256" key="1">
    <source>
        <dbReference type="ARBA" id="ARBA00004651"/>
    </source>
</evidence>
<reference evidence="8 9" key="1">
    <citation type="journal article" date="2018" name="Sci. Rep.">
        <title>Comparative analysis of the Pocillopora damicornis genome highlights role of immune system in coral evolution.</title>
        <authorList>
            <person name="Cunning R."/>
            <person name="Bay R.A."/>
            <person name="Gillette P."/>
            <person name="Baker A.C."/>
            <person name="Traylor-Knowles N."/>
        </authorList>
    </citation>
    <scope>NUCLEOTIDE SEQUENCE [LARGE SCALE GENOMIC DNA]</scope>
    <source>
        <strain evidence="8">RSMAS</strain>
        <tissue evidence="8">Whole animal</tissue>
    </source>
</reference>
<dbReference type="Pfam" id="PF19272">
    <property type="entry name" value="ASMase_C"/>
    <property type="match status" value="1"/>
</dbReference>
<evidence type="ECO:0000256" key="6">
    <source>
        <dbReference type="SAM" id="Phobius"/>
    </source>
</evidence>
<keyword evidence="2" id="KW-1003">Cell membrane</keyword>
<proteinExistence type="predicted"/>
<accession>A0A3M6UL00</accession>
<keyword evidence="6" id="KW-0812">Transmembrane</keyword>
<dbReference type="Proteomes" id="UP000275408">
    <property type="component" value="Unassembled WGS sequence"/>
</dbReference>
<dbReference type="AlphaFoldDB" id="A0A3M6UL00"/>
<evidence type="ECO:0000256" key="5">
    <source>
        <dbReference type="ARBA" id="ARBA00023224"/>
    </source>
</evidence>
<feature type="domain" description="Sphingomyelin phosphodiesterase C-terminal" evidence="7">
    <location>
        <begin position="4"/>
        <end position="74"/>
    </location>
</feature>
<dbReference type="GO" id="GO:0004930">
    <property type="term" value="F:G protein-coupled receptor activity"/>
    <property type="evidence" value="ECO:0007669"/>
    <property type="project" value="UniProtKB-KW"/>
</dbReference>
<evidence type="ECO:0000256" key="3">
    <source>
        <dbReference type="ARBA" id="ARBA00023040"/>
    </source>
</evidence>
<evidence type="ECO:0000256" key="2">
    <source>
        <dbReference type="ARBA" id="ARBA00022475"/>
    </source>
</evidence>
<keyword evidence="5" id="KW-0807">Transducer</keyword>
<keyword evidence="6" id="KW-0472">Membrane</keyword>
<name>A0A3M6UL00_POCDA</name>
<dbReference type="CDD" id="cd00637">
    <property type="entry name" value="7tm_classA_rhodopsin-like"/>
    <property type="match status" value="1"/>
</dbReference>
<dbReference type="InterPro" id="IPR045473">
    <property type="entry name" value="ASM_C"/>
</dbReference>
<sequence length="219" mass="24239">MMSKPEWVLEYKATDAYRIPDVSPESLHSLVKTFKTPGSSNFEKYYLYNSVSAGGEKCDEECKTAQICGITEVDFENEGGIPKNKLMVVDTEKAMNNIDPGDTSGDVLAILQEQLESRNKTTVVVESTVLIIFNIVALVGNAILCFIPYGNPKLRSSTTMLIVALACTDLLTTANVMPLTIDAVINSRRRFSDTNIDQRQKHFILIGRLLISQGAMNHE</sequence>
<protein>
    <recommendedName>
        <fullName evidence="7">Sphingomyelin phosphodiesterase C-terminal domain-containing protein</fullName>
    </recommendedName>
</protein>
<dbReference type="InterPro" id="IPR051880">
    <property type="entry name" value="GPC_Orphan_Receptors"/>
</dbReference>
<keyword evidence="9" id="KW-1185">Reference proteome</keyword>
<keyword evidence="3" id="KW-0297">G-protein coupled receptor</keyword>
<feature type="transmembrane region" description="Helical" evidence="6">
    <location>
        <begin position="128"/>
        <end position="149"/>
    </location>
</feature>
<dbReference type="PANTHER" id="PTHR24245">
    <property type="entry name" value="G-PROTEIN COUPLED RECEPTOR"/>
    <property type="match status" value="1"/>
</dbReference>
<comment type="caution">
    <text evidence="8">The sequence shown here is derived from an EMBL/GenBank/DDBJ whole genome shotgun (WGS) entry which is preliminary data.</text>
</comment>
<dbReference type="EMBL" id="RCHS01001288">
    <property type="protein sequence ID" value="RMX54292.1"/>
    <property type="molecule type" value="Genomic_DNA"/>
</dbReference>
<evidence type="ECO:0000313" key="9">
    <source>
        <dbReference type="Proteomes" id="UP000275408"/>
    </source>
</evidence>
<keyword evidence="4" id="KW-0675">Receptor</keyword>
<comment type="subcellular location">
    <subcellularLocation>
        <location evidence="1">Cell membrane</location>
        <topology evidence="1">Multi-pass membrane protein</topology>
    </subcellularLocation>
</comment>
<evidence type="ECO:0000259" key="7">
    <source>
        <dbReference type="Pfam" id="PF19272"/>
    </source>
</evidence>
<dbReference type="Gene3D" id="1.20.1070.10">
    <property type="entry name" value="Rhodopsin 7-helix transmembrane proteins"/>
    <property type="match status" value="1"/>
</dbReference>
<keyword evidence="6" id="KW-1133">Transmembrane helix</keyword>
<dbReference type="OrthoDB" id="348678at2759"/>
<gene>
    <name evidence="8" type="ORF">pdam_00011977</name>
</gene>
<dbReference type="GO" id="GO:0005886">
    <property type="term" value="C:plasma membrane"/>
    <property type="evidence" value="ECO:0007669"/>
    <property type="project" value="UniProtKB-SubCell"/>
</dbReference>
<dbReference type="SUPFAM" id="SSF81321">
    <property type="entry name" value="Family A G protein-coupled receptor-like"/>
    <property type="match status" value="1"/>
</dbReference>
<evidence type="ECO:0000313" key="8">
    <source>
        <dbReference type="EMBL" id="RMX54292.1"/>
    </source>
</evidence>
<feature type="transmembrane region" description="Helical" evidence="6">
    <location>
        <begin position="161"/>
        <end position="181"/>
    </location>
</feature>